<comment type="caution">
    <text evidence="11">The sequence shown here is derived from an EMBL/GenBank/DDBJ whole genome shotgun (WGS) entry which is preliminary data.</text>
</comment>
<dbReference type="InterPro" id="IPR038501">
    <property type="entry name" value="Spore_GerAC_C_sf"/>
</dbReference>
<reference evidence="11" key="1">
    <citation type="submission" date="2022-01" db="EMBL/GenBank/DDBJ databases">
        <authorList>
            <person name="Criscuolo A."/>
        </authorList>
    </citation>
    <scope>NUCLEOTIDE SEQUENCE</scope>
    <source>
        <strain evidence="11">CIP111892</strain>
    </source>
</reference>
<dbReference type="Gene3D" id="3.30.300.210">
    <property type="entry name" value="Nutrient germinant receptor protein C, domain 3"/>
    <property type="match status" value="1"/>
</dbReference>
<evidence type="ECO:0000259" key="9">
    <source>
        <dbReference type="Pfam" id="PF05504"/>
    </source>
</evidence>
<dbReference type="EMBL" id="CAKMMG010000002">
    <property type="protein sequence ID" value="CAH1204766.1"/>
    <property type="molecule type" value="Genomic_DNA"/>
</dbReference>
<dbReference type="Proteomes" id="UP000838324">
    <property type="component" value="Unassembled WGS sequence"/>
</dbReference>
<dbReference type="InterPro" id="IPR057336">
    <property type="entry name" value="GerAC_N"/>
</dbReference>
<evidence type="ECO:0000313" key="11">
    <source>
        <dbReference type="EMBL" id="CAH1204766.1"/>
    </source>
</evidence>
<evidence type="ECO:0000256" key="6">
    <source>
        <dbReference type="ARBA" id="ARBA00023139"/>
    </source>
</evidence>
<keyword evidence="7" id="KW-0449">Lipoprotein</keyword>
<dbReference type="RefSeq" id="WP_236333538.1">
    <property type="nucleotide sequence ID" value="NZ_CAKMMG010000002.1"/>
</dbReference>
<proteinExistence type="inferred from homology"/>
<evidence type="ECO:0000256" key="5">
    <source>
        <dbReference type="ARBA" id="ARBA00023136"/>
    </source>
</evidence>
<accession>A0ABN8GJD9</accession>
<dbReference type="InterPro" id="IPR046953">
    <property type="entry name" value="Spore_GerAC-like_C"/>
</dbReference>
<keyword evidence="4 8" id="KW-0732">Signal</keyword>
<evidence type="ECO:0000256" key="4">
    <source>
        <dbReference type="ARBA" id="ARBA00022729"/>
    </source>
</evidence>
<keyword evidence="6" id="KW-0564">Palmitate</keyword>
<name>A0ABN8GJD9_9BACL</name>
<evidence type="ECO:0000256" key="8">
    <source>
        <dbReference type="SAM" id="SignalP"/>
    </source>
</evidence>
<evidence type="ECO:0000256" key="1">
    <source>
        <dbReference type="ARBA" id="ARBA00004635"/>
    </source>
</evidence>
<evidence type="ECO:0000259" key="10">
    <source>
        <dbReference type="Pfam" id="PF25198"/>
    </source>
</evidence>
<evidence type="ECO:0000313" key="12">
    <source>
        <dbReference type="Proteomes" id="UP000838324"/>
    </source>
</evidence>
<organism evidence="11 12">
    <name type="scientific">Paenibacillus auburnensis</name>
    <dbReference type="NCBI Taxonomy" id="2905649"/>
    <lineage>
        <taxon>Bacteria</taxon>
        <taxon>Bacillati</taxon>
        <taxon>Bacillota</taxon>
        <taxon>Bacilli</taxon>
        <taxon>Bacillales</taxon>
        <taxon>Paenibacillaceae</taxon>
        <taxon>Paenibacillus</taxon>
    </lineage>
</organism>
<dbReference type="InterPro" id="IPR008844">
    <property type="entry name" value="Spore_GerAC-like"/>
</dbReference>
<dbReference type="Pfam" id="PF25198">
    <property type="entry name" value="Spore_GerAC_N"/>
    <property type="match status" value="1"/>
</dbReference>
<evidence type="ECO:0000256" key="7">
    <source>
        <dbReference type="ARBA" id="ARBA00023288"/>
    </source>
</evidence>
<evidence type="ECO:0000256" key="2">
    <source>
        <dbReference type="ARBA" id="ARBA00007886"/>
    </source>
</evidence>
<gene>
    <name evidence="11" type="primary">gerBC_7</name>
    <name evidence="11" type="ORF">PAECIP111892_02538</name>
</gene>
<feature type="domain" description="Spore germination protein N-terminal" evidence="10">
    <location>
        <begin position="23"/>
        <end position="196"/>
    </location>
</feature>
<dbReference type="NCBIfam" id="TIGR02887">
    <property type="entry name" value="spore_ger_x_C"/>
    <property type="match status" value="1"/>
</dbReference>
<comment type="subcellular location">
    <subcellularLocation>
        <location evidence="1">Membrane</location>
        <topology evidence="1">Lipid-anchor</topology>
    </subcellularLocation>
</comment>
<keyword evidence="5" id="KW-0472">Membrane</keyword>
<dbReference type="PANTHER" id="PTHR35789">
    <property type="entry name" value="SPORE GERMINATION PROTEIN B3"/>
    <property type="match status" value="1"/>
</dbReference>
<feature type="signal peptide" evidence="8">
    <location>
        <begin position="1"/>
        <end position="23"/>
    </location>
</feature>
<comment type="similarity">
    <text evidence="2">Belongs to the GerABKC lipoprotein family.</text>
</comment>
<keyword evidence="12" id="KW-1185">Reference proteome</keyword>
<protein>
    <submittedName>
        <fullName evidence="11">Spore germination protein B3</fullName>
    </submittedName>
</protein>
<dbReference type="Pfam" id="PF05504">
    <property type="entry name" value="Spore_GerAC"/>
    <property type="match status" value="1"/>
</dbReference>
<feature type="domain" description="Spore germination GerAC-like C-terminal" evidence="9">
    <location>
        <begin position="226"/>
        <end position="390"/>
    </location>
</feature>
<dbReference type="PROSITE" id="PS51257">
    <property type="entry name" value="PROKAR_LIPOPROTEIN"/>
    <property type="match status" value="1"/>
</dbReference>
<dbReference type="PANTHER" id="PTHR35789:SF1">
    <property type="entry name" value="SPORE GERMINATION PROTEIN B3"/>
    <property type="match status" value="1"/>
</dbReference>
<sequence length="403" mass="44582">MRCLRCILLLPILVLLGTGCGNRTELNELGITAATGFDGGTGNWTITYQIINPSALSNSSGASGAGGSQSPVHTFSTQGKTIRAAVAVSNLENPRRLYFAHNNVVLIGKKTAEQGIDEIFDNYYRNPDARETVRVVIVEGEARDFLKKLNPPEKIPGQALSEILQKNTQFVSFYPSITMHELALKITSDSEAAGVPTLALRGEEDVKMNSTDIFNQTSTKGKVKVSGLSVFRKTKMIDVIHQKESLGISWLTNQIDLTTLSTLDSQSKQSAILIRKAKVKVSPILNKDNNFTLMVNAKVSGELLATLSKEDITSLYGLDKLQTQAEELIEAQMREGWKYVQRMNIDLIGIADKIHRKYPKEWKKIKKSWPGELANVNLQIHVDVNIKRVGLLQNSFVDLLKSE</sequence>
<feature type="chain" id="PRO_5045397489" evidence="8">
    <location>
        <begin position="24"/>
        <end position="403"/>
    </location>
</feature>
<evidence type="ECO:0000256" key="3">
    <source>
        <dbReference type="ARBA" id="ARBA00022544"/>
    </source>
</evidence>
<keyword evidence="3" id="KW-0309">Germination</keyword>